<proteinExistence type="predicted"/>
<dbReference type="RefSeq" id="WP_190880326.1">
    <property type="nucleotide sequence ID" value="NZ_CP159837.1"/>
</dbReference>
<dbReference type="SUPFAM" id="SSF51126">
    <property type="entry name" value="Pectin lyase-like"/>
    <property type="match status" value="3"/>
</dbReference>
<organism evidence="2">
    <name type="scientific">Planktothricoides raciborskii GIHE-MW2</name>
    <dbReference type="NCBI Taxonomy" id="2792601"/>
    <lineage>
        <taxon>Bacteria</taxon>
        <taxon>Bacillati</taxon>
        <taxon>Cyanobacteriota</taxon>
        <taxon>Cyanophyceae</taxon>
        <taxon>Oscillatoriophycideae</taxon>
        <taxon>Oscillatoriales</taxon>
        <taxon>Oscillatoriaceae</taxon>
        <taxon>Planktothricoides</taxon>
    </lineage>
</organism>
<gene>
    <name evidence="2" type="ORF">ABWT76_004457</name>
</gene>
<name>A0AAU8JBV5_9CYAN</name>
<dbReference type="AlphaFoldDB" id="A0AAU8JBV5"/>
<feature type="domain" description="Filamentous haemagglutinin FhaB/tRNA nuclease CdiA-like TPS" evidence="1">
    <location>
        <begin position="28"/>
        <end position="141"/>
    </location>
</feature>
<accession>A0AAU8JBV5</accession>
<dbReference type="InterPro" id="IPR012334">
    <property type="entry name" value="Pectin_lyas_fold"/>
</dbReference>
<dbReference type="EMBL" id="CP159837">
    <property type="protein sequence ID" value="XCM35756.1"/>
    <property type="molecule type" value="Genomic_DNA"/>
</dbReference>
<dbReference type="Pfam" id="PF05860">
    <property type="entry name" value="TPS"/>
    <property type="match status" value="1"/>
</dbReference>
<evidence type="ECO:0000313" key="2">
    <source>
        <dbReference type="EMBL" id="XCM35756.1"/>
    </source>
</evidence>
<evidence type="ECO:0000259" key="1">
    <source>
        <dbReference type="SMART" id="SM00912"/>
    </source>
</evidence>
<sequence>MNYSNLFSGFLVILLYVISPRPLLAQIVSDRSLPSQSVVNSQGSVQQITGGTTAGSNLFHSFEQFNLLNGETAYFDNAITVKNIITRVTGGQISRIDGLIQANGLANLFLINPNGIVFGANAKLNLGGSFIASTADSIKLADGSFFSATERNAPPLLTINVPIGLQFGTNTGQIRVEGTGHSLNSNNELGLGFTPVTGFAESPPGLQIKPGNTLALVGSNLRFNGGILTAPGGHIFLGSVGSGFVSLNPTDYGWKLDYAAGANFGLIQLLSEALVDASGDSGGSIYVQGQRLEIRDGSGIIIQNQGSKAAGNITVNAVESVQIVGVNVAGNFPSTIKNQTVGEGAGGDINISTQQLMAESARDAIATSTSSAAPGGNINIVATDAIKLIDGSGIYAISLSTGNGGNVNLSTRYLTAINGSFVSSLADSTGHAGNAIVNATESIELSGILFDPIRPDTNIRPSNLSSTSFNSGNAGTLIINTARLILRDSGRVSASAFSSGNAGNLIINASESIEVTGQLPKSRPSLISSASFVSLEDKQAGTTVAGNAGSIMINTPRLIVRDRGLVNATNGGAGNPGQILINADQILVSNQGAITAVATSGSGATIALNARNIQLDRGSINASTSESGEGGNIRLNIGEDLILRNDSFISTQSGTEAPGGGNGGNITIQSQILGALDNSYINANAFAGNGGNIQITTQGIFLPTNRTITASSERGIDGIIEINTPESSLTSGLLVLSQNPINIADLIRNGCTDYQGSYFVIAGPGGLPNPTQALESQQVWQDFRLLSSQEISEITEIENYRLRQILPLIESKFTQFLEATNWRINQKNNIELVAEIPSFSPNLMVGYGCAAIQRFSD</sequence>
<dbReference type="Gene3D" id="2.160.20.10">
    <property type="entry name" value="Single-stranded right-handed beta-helix, Pectin lyase-like"/>
    <property type="match status" value="2"/>
</dbReference>
<dbReference type="NCBIfam" id="TIGR01901">
    <property type="entry name" value="adhes_NPXG"/>
    <property type="match status" value="1"/>
</dbReference>
<dbReference type="InterPro" id="IPR008638">
    <property type="entry name" value="FhaB/CdiA-like_TPS"/>
</dbReference>
<reference evidence="2" key="1">
    <citation type="submission" date="2024-07" db="EMBL/GenBank/DDBJ databases">
        <authorList>
            <person name="Kim Y.J."/>
            <person name="Jeong J.Y."/>
        </authorList>
    </citation>
    <scope>NUCLEOTIDE SEQUENCE</scope>
    <source>
        <strain evidence="2">GIHE-MW2</strain>
    </source>
</reference>
<protein>
    <submittedName>
        <fullName evidence="2">Filamentous hemagglutinin N-terminal domain-containing protein</fullName>
    </submittedName>
</protein>
<dbReference type="SMART" id="SM00912">
    <property type="entry name" value="Haemagg_act"/>
    <property type="match status" value="1"/>
</dbReference>
<dbReference type="InterPro" id="IPR011050">
    <property type="entry name" value="Pectin_lyase_fold/virulence"/>
</dbReference>